<name>A0A1S4DHZ0_TOBAC</name>
<feature type="region of interest" description="Disordered" evidence="1">
    <location>
        <begin position="90"/>
        <end position="135"/>
    </location>
</feature>
<dbReference type="Proteomes" id="UP000790787">
    <property type="component" value="Chromosome 7"/>
</dbReference>
<dbReference type="OrthoDB" id="10397564at2759"/>
<dbReference type="KEGG" id="nta:107830038"/>
<dbReference type="OMA" id="MHEVAAM"/>
<evidence type="ECO:0000313" key="3">
    <source>
        <dbReference type="RefSeq" id="XP_016513005.1"/>
    </source>
</evidence>
<sequence>MAGRGRGGIHGGFISGFGPLGSAGLLGSGGIASQLGSGGLLGGGGRGGAPRILRWTPTNEGKGTQLGVEGLHGGGEMHEVAAMTGELGGIGPSPSRGELPVVGGTEGQLSHGRGGPPHAPSPGKLPELRPKPGSGVPTMVGHGKACGGCYPVLTCCLNFFCCCWRGPMGLQGRSGPMGPPRL</sequence>
<evidence type="ECO:0000256" key="1">
    <source>
        <dbReference type="SAM" id="MobiDB-lite"/>
    </source>
</evidence>
<dbReference type="RefSeq" id="XP_016513005.1">
    <property type="nucleotide sequence ID" value="XM_016657519.1"/>
</dbReference>
<reference evidence="3" key="2">
    <citation type="submission" date="2025-08" db="UniProtKB">
        <authorList>
            <consortium name="RefSeq"/>
        </authorList>
    </citation>
    <scope>IDENTIFICATION</scope>
    <source>
        <tissue evidence="3">Leaf</tissue>
    </source>
</reference>
<gene>
    <name evidence="3" type="primary">LOC107830038</name>
</gene>
<reference evidence="2" key="1">
    <citation type="journal article" date="2014" name="Nat. Commun.">
        <title>The tobacco genome sequence and its comparison with those of tomato and potato.</title>
        <authorList>
            <person name="Sierro N."/>
            <person name="Battey J.N."/>
            <person name="Ouadi S."/>
            <person name="Bakaher N."/>
            <person name="Bovet L."/>
            <person name="Willig A."/>
            <person name="Goepfert S."/>
            <person name="Peitsch M.C."/>
            <person name="Ivanov N.V."/>
        </authorList>
    </citation>
    <scope>NUCLEOTIDE SEQUENCE [LARGE SCALE GENOMIC DNA]</scope>
</reference>
<organism evidence="2 3">
    <name type="scientific">Nicotiana tabacum</name>
    <name type="common">Common tobacco</name>
    <dbReference type="NCBI Taxonomy" id="4097"/>
    <lineage>
        <taxon>Eukaryota</taxon>
        <taxon>Viridiplantae</taxon>
        <taxon>Streptophyta</taxon>
        <taxon>Embryophyta</taxon>
        <taxon>Tracheophyta</taxon>
        <taxon>Spermatophyta</taxon>
        <taxon>Magnoliopsida</taxon>
        <taxon>eudicotyledons</taxon>
        <taxon>Gunneridae</taxon>
        <taxon>Pentapetalae</taxon>
        <taxon>asterids</taxon>
        <taxon>lamiids</taxon>
        <taxon>Solanales</taxon>
        <taxon>Solanaceae</taxon>
        <taxon>Nicotianoideae</taxon>
        <taxon>Nicotianeae</taxon>
        <taxon>Nicotiana</taxon>
    </lineage>
</organism>
<dbReference type="PaxDb" id="4097-A0A1S4DHZ0"/>
<dbReference type="GeneID" id="107830038"/>
<dbReference type="RefSeq" id="XP_016513005.1">
    <property type="nucleotide sequence ID" value="XM_016657519.2"/>
</dbReference>
<proteinExistence type="predicted"/>
<keyword evidence="2" id="KW-1185">Reference proteome</keyword>
<protein>
    <submittedName>
        <fullName evidence="3">Collagen alpha-2(I) chain-like</fullName>
    </submittedName>
    <submittedName>
        <fullName evidence="3">Uncharacterized protein LOC107830038</fullName>
    </submittedName>
</protein>
<evidence type="ECO:0000313" key="2">
    <source>
        <dbReference type="Proteomes" id="UP000790787"/>
    </source>
</evidence>
<accession>A0A1S4DHZ0</accession>
<dbReference type="AlphaFoldDB" id="A0A1S4DHZ0"/>